<dbReference type="AlphaFoldDB" id="F8FG78"/>
<evidence type="ECO:0000313" key="3">
    <source>
        <dbReference type="Proteomes" id="UP000006620"/>
    </source>
</evidence>
<proteinExistence type="predicted"/>
<dbReference type="PATRIC" id="fig|1036673.3.peg.4982"/>
<dbReference type="RefSeq" id="WP_013919051.1">
    <property type="nucleotide sequence ID" value="NC_015690.1"/>
</dbReference>
<protein>
    <submittedName>
        <fullName evidence="2">Uncharacterized protein</fullName>
    </submittedName>
</protein>
<name>F8FG78_PAEMK</name>
<evidence type="ECO:0000256" key="1">
    <source>
        <dbReference type="SAM" id="MobiDB-lite"/>
    </source>
</evidence>
<reference evidence="2 3" key="2">
    <citation type="journal article" date="2013" name="Genome Announc.">
        <title>Genome Sequence of Growth-Improving Paenibacillus mucilaginosus Strain KNP414.</title>
        <authorList>
            <person name="Lu J.J."/>
            <person name="Wang J.F."/>
            <person name="Hu X.F."/>
        </authorList>
    </citation>
    <scope>NUCLEOTIDE SEQUENCE [LARGE SCALE GENOMIC DNA]</scope>
    <source>
        <strain evidence="2 3">KNP414</strain>
    </source>
</reference>
<reference evidence="3" key="1">
    <citation type="submission" date="2011-06" db="EMBL/GenBank/DDBJ databases">
        <title>Complete genome sequence of Paenibacillus mucilaginosus KNP414.</title>
        <authorList>
            <person name="Wang J."/>
            <person name="Hu S."/>
            <person name="Hu X."/>
            <person name="Zhang B."/>
            <person name="Dong D."/>
            <person name="Zhang S."/>
            <person name="Zhao K."/>
            <person name="Wu D."/>
        </authorList>
    </citation>
    <scope>NUCLEOTIDE SEQUENCE [LARGE SCALE GENOMIC DNA]</scope>
    <source>
        <strain evidence="3">KNP414</strain>
    </source>
</reference>
<dbReference type="EMBL" id="CP002869">
    <property type="protein sequence ID" value="AEI43898.1"/>
    <property type="molecule type" value="Genomic_DNA"/>
</dbReference>
<accession>F8FG78</accession>
<dbReference type="HOGENOM" id="CLU_1609194_0_0_9"/>
<dbReference type="KEGG" id="pms:KNP414_05374"/>
<sequence>MSDLDRRFHYWLENGTLIYASFVRKGERTPVKLWGRVMKYEMLPDGDVDFVLYNDDSKESQSIRMSRLDDFQAEEEPDVQYVTYYPGQGSQVVSSIHGTAEPKAAEESGGTEAEGAGGAAAGQPVEEAAALPSVTKADELREIALGLTEADQALLLDLAKRLASR</sequence>
<gene>
    <name evidence="2" type="ordered locus">KNP414_05374</name>
</gene>
<dbReference type="Proteomes" id="UP000006620">
    <property type="component" value="Chromosome"/>
</dbReference>
<organism evidence="2 3">
    <name type="scientific">Paenibacillus mucilaginosus (strain KNP414)</name>
    <dbReference type="NCBI Taxonomy" id="1036673"/>
    <lineage>
        <taxon>Bacteria</taxon>
        <taxon>Bacillati</taxon>
        <taxon>Bacillota</taxon>
        <taxon>Bacilli</taxon>
        <taxon>Bacillales</taxon>
        <taxon>Paenibacillaceae</taxon>
        <taxon>Paenibacillus</taxon>
    </lineage>
</organism>
<feature type="region of interest" description="Disordered" evidence="1">
    <location>
        <begin position="95"/>
        <end position="124"/>
    </location>
</feature>
<evidence type="ECO:0000313" key="2">
    <source>
        <dbReference type="EMBL" id="AEI43898.1"/>
    </source>
</evidence>